<keyword evidence="3" id="KW-1185">Reference proteome</keyword>
<feature type="transmembrane region" description="Helical" evidence="1">
    <location>
        <begin position="62"/>
        <end position="83"/>
    </location>
</feature>
<sequence length="186" mass="21393">MTFQEGLNQLDKTNKIITDANKLIADVNLNTFLFTLSWWAALAMLLVPWILWAFFRKKESSARLLFAAFITMIISTTIDGLGVDFGKWAYPVKVIPIPTISYSFRYGIVPVAIMFLIQFKPNINPIVKAVLFGGFGAFVGMPIMSILHLYKKIDWAYTYSFFILVLLYLIAHWFSRRSSFEKIVKE</sequence>
<feature type="transmembrane region" description="Helical" evidence="1">
    <location>
        <begin position="129"/>
        <end position="150"/>
    </location>
</feature>
<keyword evidence="1" id="KW-0812">Transmembrane</keyword>
<evidence type="ECO:0000256" key="1">
    <source>
        <dbReference type="SAM" id="Phobius"/>
    </source>
</evidence>
<keyword evidence="1" id="KW-0472">Membrane</keyword>
<evidence type="ECO:0000313" key="2">
    <source>
        <dbReference type="EMBL" id="RBP95363.1"/>
    </source>
</evidence>
<dbReference type="NCBIfam" id="NF041644">
    <property type="entry name" value="CBO0543_fam"/>
    <property type="match status" value="1"/>
</dbReference>
<feature type="transmembrane region" description="Helical" evidence="1">
    <location>
        <begin position="156"/>
        <end position="175"/>
    </location>
</feature>
<name>A0A366K2L1_CYTFI</name>
<dbReference type="EMBL" id="QNSF01000003">
    <property type="protein sequence ID" value="RBP95363.1"/>
    <property type="molecule type" value="Genomic_DNA"/>
</dbReference>
<organism evidence="2 3">
    <name type="scientific">Cytobacillus firmus</name>
    <name type="common">Bacillus firmus</name>
    <dbReference type="NCBI Taxonomy" id="1399"/>
    <lineage>
        <taxon>Bacteria</taxon>
        <taxon>Bacillati</taxon>
        <taxon>Bacillota</taxon>
        <taxon>Bacilli</taxon>
        <taxon>Bacillales</taxon>
        <taxon>Bacillaceae</taxon>
        <taxon>Cytobacillus</taxon>
    </lineage>
</organism>
<dbReference type="InterPro" id="IPR048147">
    <property type="entry name" value="CBO0543-like"/>
</dbReference>
<protein>
    <submittedName>
        <fullName evidence="2">Uncharacterized protein</fullName>
    </submittedName>
</protein>
<evidence type="ECO:0000313" key="3">
    <source>
        <dbReference type="Proteomes" id="UP000252731"/>
    </source>
</evidence>
<comment type="caution">
    <text evidence="2">The sequence shown here is derived from an EMBL/GenBank/DDBJ whole genome shotgun (WGS) entry which is preliminary data.</text>
</comment>
<feature type="transmembrane region" description="Helical" evidence="1">
    <location>
        <begin position="95"/>
        <end position="117"/>
    </location>
</feature>
<feature type="transmembrane region" description="Helical" evidence="1">
    <location>
        <begin position="36"/>
        <end position="55"/>
    </location>
</feature>
<gene>
    <name evidence="2" type="ORF">DFO70_103405</name>
</gene>
<accession>A0A366K2L1</accession>
<dbReference type="Proteomes" id="UP000252731">
    <property type="component" value="Unassembled WGS sequence"/>
</dbReference>
<keyword evidence="1" id="KW-1133">Transmembrane helix</keyword>
<dbReference type="AlphaFoldDB" id="A0A366K2L1"/>
<dbReference type="RefSeq" id="WP_243856138.1">
    <property type="nucleotide sequence ID" value="NZ_QNSF01000003.1"/>
</dbReference>
<reference evidence="2 3" key="1">
    <citation type="submission" date="2018-06" db="EMBL/GenBank/DDBJ databases">
        <title>Freshwater and sediment microbial communities from various areas in North America, analyzing microbe dynamics in response to fracking.</title>
        <authorList>
            <person name="Lamendella R."/>
        </authorList>
    </citation>
    <scope>NUCLEOTIDE SEQUENCE [LARGE SCALE GENOMIC DNA]</scope>
    <source>
        <strain evidence="2 3">14_TX</strain>
    </source>
</reference>
<proteinExistence type="predicted"/>